<feature type="domain" description="BZIP" evidence="2">
    <location>
        <begin position="10"/>
        <end position="73"/>
    </location>
</feature>
<dbReference type="PANTHER" id="PTHR23334:SF20">
    <property type="entry name" value="BASIC LEUCINE ZIPPER 24"/>
    <property type="match status" value="1"/>
</dbReference>
<evidence type="ECO:0000313" key="11">
    <source>
        <dbReference type="EMBL" id="CAF4615364.1"/>
    </source>
</evidence>
<dbReference type="EMBL" id="CAJOBS010003290">
    <property type="protein sequence ID" value="CAF4851699.1"/>
    <property type="molecule type" value="Genomic_DNA"/>
</dbReference>
<dbReference type="EMBL" id="CAJNYD010000805">
    <property type="protein sequence ID" value="CAF3299200.1"/>
    <property type="molecule type" value="Genomic_DNA"/>
</dbReference>
<evidence type="ECO:0000313" key="5">
    <source>
        <dbReference type="EMBL" id="CAF3401282.1"/>
    </source>
</evidence>
<dbReference type="InterPro" id="IPR004827">
    <property type="entry name" value="bZIP"/>
</dbReference>
<dbReference type="Proteomes" id="UP000663869">
    <property type="component" value="Unassembled WGS sequence"/>
</dbReference>
<name>A0A821SAD8_9BILA</name>
<dbReference type="Proteomes" id="UP000663833">
    <property type="component" value="Unassembled WGS sequence"/>
</dbReference>
<dbReference type="Proteomes" id="UP000663838">
    <property type="component" value="Unassembled WGS sequence"/>
</dbReference>
<evidence type="ECO:0000313" key="13">
    <source>
        <dbReference type="Proteomes" id="UP000663838"/>
    </source>
</evidence>
<dbReference type="Proteomes" id="UP000663862">
    <property type="component" value="Unassembled WGS sequence"/>
</dbReference>
<evidence type="ECO:0000313" key="4">
    <source>
        <dbReference type="EMBL" id="CAF3299200.1"/>
    </source>
</evidence>
<dbReference type="GO" id="GO:0006351">
    <property type="term" value="P:DNA-templated transcription"/>
    <property type="evidence" value="ECO:0007669"/>
    <property type="project" value="InterPro"/>
</dbReference>
<dbReference type="EMBL" id="CAJOBR010001529">
    <property type="protein sequence ID" value="CAF4615364.1"/>
    <property type="molecule type" value="Genomic_DNA"/>
</dbReference>
<feature type="compositionally biased region" description="Low complexity" evidence="1">
    <location>
        <begin position="113"/>
        <end position="128"/>
    </location>
</feature>
<evidence type="ECO:0000313" key="7">
    <source>
        <dbReference type="EMBL" id="CAF3742656.1"/>
    </source>
</evidence>
<dbReference type="EMBL" id="CAJNYV010005424">
    <property type="protein sequence ID" value="CAF3742656.1"/>
    <property type="molecule type" value="Genomic_DNA"/>
</dbReference>
<evidence type="ECO:0000259" key="2">
    <source>
        <dbReference type="PROSITE" id="PS50217"/>
    </source>
</evidence>
<dbReference type="EMBL" id="CAJOBO010002261">
    <property type="protein sequence ID" value="CAF4440981.1"/>
    <property type="molecule type" value="Genomic_DNA"/>
</dbReference>
<dbReference type="Proteomes" id="UP000663872">
    <property type="component" value="Unassembled WGS sequence"/>
</dbReference>
<dbReference type="EMBL" id="CAJNXB010001339">
    <property type="protein sequence ID" value="CAF3158779.1"/>
    <property type="molecule type" value="Genomic_DNA"/>
</dbReference>
<gene>
    <name evidence="6" type="ORF">FME351_LOCUS19075</name>
    <name evidence="5" type="ORF">GRG538_LOCUS10030</name>
    <name evidence="9" type="ORF">HFQ381_LOCUS23119</name>
    <name evidence="7" type="ORF">KIK155_LOCUS29238</name>
    <name evidence="4" type="ORF">LUA448_LOCUS7911</name>
    <name evidence="11" type="ORF">QYT958_LOCUS12502</name>
    <name evidence="3" type="ORF">TIS948_LOCUS10130</name>
    <name evidence="12" type="ORF">TOA249_LOCUS26939</name>
    <name evidence="10" type="ORF">TSG867_LOCUS21158</name>
    <name evidence="8" type="ORF">UJA718_LOCUS11097</name>
</gene>
<dbReference type="SMART" id="SM00338">
    <property type="entry name" value="BRLZ"/>
    <property type="match status" value="1"/>
</dbReference>
<evidence type="ECO:0000313" key="14">
    <source>
        <dbReference type="Proteomes" id="UP000663873"/>
    </source>
</evidence>
<comment type="caution">
    <text evidence="12">The sequence shown here is derived from an EMBL/GenBank/DDBJ whole genome shotgun (WGS) entry which is preliminary data.</text>
</comment>
<evidence type="ECO:0000313" key="10">
    <source>
        <dbReference type="EMBL" id="CAF4501841.1"/>
    </source>
</evidence>
<dbReference type="PROSITE" id="PS50217">
    <property type="entry name" value="BZIP"/>
    <property type="match status" value="1"/>
</dbReference>
<evidence type="ECO:0000313" key="12">
    <source>
        <dbReference type="EMBL" id="CAF4851699.1"/>
    </source>
</evidence>
<accession>A0A821SAD8</accession>
<evidence type="ECO:0000313" key="6">
    <source>
        <dbReference type="EMBL" id="CAF3542822.1"/>
    </source>
</evidence>
<feature type="region of interest" description="Disordered" evidence="1">
    <location>
        <begin position="1"/>
        <end position="49"/>
    </location>
</feature>
<evidence type="ECO:0000313" key="9">
    <source>
        <dbReference type="EMBL" id="CAF4440981.1"/>
    </source>
</evidence>
<dbReference type="Proteomes" id="UP000663865">
    <property type="component" value="Unassembled WGS sequence"/>
</dbReference>
<sequence>MQRRSVQRADPRYKQLRTRNNNSVKKSRAKSRREHEETMESIDQLEQDNTKLHKNLETLKQEYDQLRDLFKQHTGIDIDQMQSNETRTTSESTISSTQSREEPKEIAAKPILTINTTDDTNSSSSQLDASSLDGSVVIINGVQYKIVSIEKN</sequence>
<dbReference type="OrthoDB" id="10039716at2759"/>
<dbReference type="Proteomes" id="UP000663848">
    <property type="component" value="Unassembled WGS sequence"/>
</dbReference>
<dbReference type="PANTHER" id="PTHR23334">
    <property type="entry name" value="CCAAT/ENHANCER BINDING PROTEIN"/>
    <property type="match status" value="1"/>
</dbReference>
<dbReference type="InterPro" id="IPR046347">
    <property type="entry name" value="bZIP_sf"/>
</dbReference>
<dbReference type="EMBL" id="CAJNYT010001261">
    <property type="protein sequence ID" value="CAF3401282.1"/>
    <property type="molecule type" value="Genomic_DNA"/>
</dbReference>
<protein>
    <recommendedName>
        <fullName evidence="2">BZIP domain-containing protein</fullName>
    </recommendedName>
</protein>
<dbReference type="EMBL" id="CAJOBQ010001613">
    <property type="protein sequence ID" value="CAF4501841.1"/>
    <property type="molecule type" value="Genomic_DNA"/>
</dbReference>
<dbReference type="GO" id="GO:0000981">
    <property type="term" value="F:DNA-binding transcription factor activity, RNA polymerase II-specific"/>
    <property type="evidence" value="ECO:0007669"/>
    <property type="project" value="TreeGrafter"/>
</dbReference>
<dbReference type="SUPFAM" id="SSF57959">
    <property type="entry name" value="Leucine zipper domain"/>
    <property type="match status" value="1"/>
</dbReference>
<dbReference type="Proteomes" id="UP000663851">
    <property type="component" value="Unassembled WGS sequence"/>
</dbReference>
<dbReference type="Proteomes" id="UP000663825">
    <property type="component" value="Unassembled WGS sequence"/>
</dbReference>
<dbReference type="Gene3D" id="1.20.5.170">
    <property type="match status" value="1"/>
</dbReference>
<evidence type="ECO:0000313" key="8">
    <source>
        <dbReference type="EMBL" id="CAF4276016.1"/>
    </source>
</evidence>
<feature type="region of interest" description="Disordered" evidence="1">
    <location>
        <begin position="75"/>
        <end position="128"/>
    </location>
</feature>
<reference evidence="12" key="1">
    <citation type="submission" date="2021-02" db="EMBL/GenBank/DDBJ databases">
        <authorList>
            <person name="Nowell W R."/>
        </authorList>
    </citation>
    <scope>NUCLEOTIDE SEQUENCE</scope>
</reference>
<organism evidence="12 13">
    <name type="scientific">Rotaria socialis</name>
    <dbReference type="NCBI Taxonomy" id="392032"/>
    <lineage>
        <taxon>Eukaryota</taxon>
        <taxon>Metazoa</taxon>
        <taxon>Spiralia</taxon>
        <taxon>Gnathifera</taxon>
        <taxon>Rotifera</taxon>
        <taxon>Eurotatoria</taxon>
        <taxon>Bdelloidea</taxon>
        <taxon>Philodinida</taxon>
        <taxon>Philodinidae</taxon>
        <taxon>Rotaria</taxon>
    </lineage>
</organism>
<keyword evidence="14" id="KW-1185">Reference proteome</keyword>
<evidence type="ECO:0000313" key="3">
    <source>
        <dbReference type="EMBL" id="CAF3158779.1"/>
    </source>
</evidence>
<dbReference type="EMBL" id="CAJOBP010001340">
    <property type="protein sequence ID" value="CAF4276016.1"/>
    <property type="molecule type" value="Genomic_DNA"/>
</dbReference>
<dbReference type="Proteomes" id="UP000663873">
    <property type="component" value="Unassembled WGS sequence"/>
</dbReference>
<dbReference type="EMBL" id="CAJNYU010002368">
    <property type="protein sequence ID" value="CAF3542822.1"/>
    <property type="molecule type" value="Genomic_DNA"/>
</dbReference>
<proteinExistence type="predicted"/>
<dbReference type="Pfam" id="PF07716">
    <property type="entry name" value="bZIP_2"/>
    <property type="match status" value="1"/>
</dbReference>
<dbReference type="InterPro" id="IPR031106">
    <property type="entry name" value="C/EBP"/>
</dbReference>
<dbReference type="AlphaFoldDB" id="A0A821SAD8"/>
<evidence type="ECO:0000256" key="1">
    <source>
        <dbReference type="SAM" id="MobiDB-lite"/>
    </source>
</evidence>
<dbReference type="GO" id="GO:0000978">
    <property type="term" value="F:RNA polymerase II cis-regulatory region sequence-specific DNA binding"/>
    <property type="evidence" value="ECO:0007669"/>
    <property type="project" value="TreeGrafter"/>
</dbReference>
<feature type="compositionally biased region" description="Low complexity" evidence="1">
    <location>
        <begin position="85"/>
        <end position="98"/>
    </location>
</feature>